<dbReference type="GO" id="GO:0000209">
    <property type="term" value="P:protein polyubiquitination"/>
    <property type="evidence" value="ECO:0007669"/>
    <property type="project" value="TreeGrafter"/>
</dbReference>
<dbReference type="GO" id="GO:0061630">
    <property type="term" value="F:ubiquitin protein ligase activity"/>
    <property type="evidence" value="ECO:0007669"/>
    <property type="project" value="TreeGrafter"/>
</dbReference>
<dbReference type="PANTHER" id="PTHR31531">
    <property type="entry name" value="E3 UBIQUITIN-PROTEIN LIGASE E3D FAMILY MEMBER"/>
    <property type="match status" value="1"/>
</dbReference>
<dbReference type="GO" id="GO:0031624">
    <property type="term" value="F:ubiquitin conjugating enzyme binding"/>
    <property type="evidence" value="ECO:0007669"/>
    <property type="project" value="TreeGrafter"/>
</dbReference>
<name>A0A1Q2YJB5_9ASCO</name>
<dbReference type="GO" id="GO:0051865">
    <property type="term" value="P:protein autoubiquitination"/>
    <property type="evidence" value="ECO:0007669"/>
    <property type="project" value="TreeGrafter"/>
</dbReference>
<dbReference type="GO" id="GO:0006513">
    <property type="term" value="P:protein monoubiquitination"/>
    <property type="evidence" value="ECO:0007669"/>
    <property type="project" value="TreeGrafter"/>
</dbReference>
<accession>A0A1Q2YJB5</accession>
<dbReference type="PANTHER" id="PTHR31531:SF2">
    <property type="entry name" value="E3 UBIQUITIN-PROTEIN LIGASE E3D"/>
    <property type="match status" value="1"/>
</dbReference>
<dbReference type="EMBL" id="BDGI01000123">
    <property type="protein sequence ID" value="GAV29463.1"/>
    <property type="molecule type" value="Genomic_DNA"/>
</dbReference>
<keyword evidence="3" id="KW-1185">Reference proteome</keyword>
<dbReference type="GO" id="GO:0005829">
    <property type="term" value="C:cytosol"/>
    <property type="evidence" value="ECO:0007669"/>
    <property type="project" value="TreeGrafter"/>
</dbReference>
<sequence>MHDVLKCVSCGSSIIDLEQVRKLLPMPSELWYEMLDFWHCHKPTVENSNIGLLKKFNQLKPNPKTLIIGSYYFIVNPEDWTNIETCGQENEALECRCCHEILGELDSNIGNYKLLKWQLKVENEHFRPFAYISLKLVEEMNYSAVRVFQIIDEKSKRSMQVWCFGLGIGINVDTLGVMKNCLKILYKEIKQESNVPSTEGGNNNGEILVEYEKSFDDFCTWLQKHQADDATQADSSHWDLQLLVDDLDEGAERQAVVSGEGPDLSGAGGDQRGAHQPLAGGHQGHQGNGPSSAQGVVEKLCDGKACWALQDRFDVRDTSVDNDDDDPAEEATNGDGAADTDWDTVGGVFRFFRHVNTGVEGTDGPDGGHHGQAELPALWPVGIVFHLGEDEVTIVETALVDFGADGDSDEEEN</sequence>
<feature type="region of interest" description="Disordered" evidence="1">
    <location>
        <begin position="317"/>
        <end position="341"/>
    </location>
</feature>
<feature type="region of interest" description="Disordered" evidence="1">
    <location>
        <begin position="256"/>
        <end position="295"/>
    </location>
</feature>
<evidence type="ECO:0000313" key="3">
    <source>
        <dbReference type="Proteomes" id="UP000186136"/>
    </source>
</evidence>
<dbReference type="InterPro" id="IPR019193">
    <property type="entry name" value="UBQ-conj_enz_E2-bd_prot"/>
</dbReference>
<dbReference type="Proteomes" id="UP000186136">
    <property type="component" value="Unassembled WGS sequence"/>
</dbReference>
<proteinExistence type="predicted"/>
<dbReference type="GO" id="GO:0043161">
    <property type="term" value="P:proteasome-mediated ubiquitin-dependent protein catabolic process"/>
    <property type="evidence" value="ECO:0007669"/>
    <property type="project" value="TreeGrafter"/>
</dbReference>
<dbReference type="AlphaFoldDB" id="A0A1Q2YJB5"/>
<organism evidence="2 3">
    <name type="scientific">Pichia membranifaciens</name>
    <dbReference type="NCBI Taxonomy" id="4926"/>
    <lineage>
        <taxon>Eukaryota</taxon>
        <taxon>Fungi</taxon>
        <taxon>Dikarya</taxon>
        <taxon>Ascomycota</taxon>
        <taxon>Saccharomycotina</taxon>
        <taxon>Pichiomycetes</taxon>
        <taxon>Pichiales</taxon>
        <taxon>Pichiaceae</taxon>
        <taxon>Pichia</taxon>
    </lineage>
</organism>
<feature type="compositionally biased region" description="Acidic residues" evidence="1">
    <location>
        <begin position="320"/>
        <end position="329"/>
    </location>
</feature>
<protein>
    <recommendedName>
        <fullName evidence="4">Ubiquitin-conjugating enzyme E2-binding protein</fullName>
    </recommendedName>
</protein>
<dbReference type="Pfam" id="PF09814">
    <property type="entry name" value="HECT_2"/>
    <property type="match status" value="1"/>
</dbReference>
<reference evidence="2 3" key="1">
    <citation type="submission" date="2016-08" db="EMBL/GenBank/DDBJ databases">
        <title>Whole genome shotgun sequence of Pichia membranifaciens KS47-1.</title>
        <authorList>
            <person name="Konishi M."/>
            <person name="Ishida M."/>
            <person name="Arakawa T."/>
            <person name="Kato Y."/>
            <person name="Horiuchi J."/>
        </authorList>
    </citation>
    <scope>NUCLEOTIDE SEQUENCE [LARGE SCALE GENOMIC DNA]</scope>
    <source>
        <strain evidence="2 3">KS47-1</strain>
    </source>
</reference>
<dbReference type="GO" id="GO:0000151">
    <property type="term" value="C:ubiquitin ligase complex"/>
    <property type="evidence" value="ECO:0007669"/>
    <property type="project" value="TreeGrafter"/>
</dbReference>
<comment type="caution">
    <text evidence="2">The sequence shown here is derived from an EMBL/GenBank/DDBJ whole genome shotgun (WGS) entry which is preliminary data.</text>
</comment>
<evidence type="ECO:0000313" key="2">
    <source>
        <dbReference type="EMBL" id="GAV29463.1"/>
    </source>
</evidence>
<gene>
    <name evidence="2" type="ORF">PMKS-002964</name>
</gene>
<dbReference type="GO" id="GO:0005634">
    <property type="term" value="C:nucleus"/>
    <property type="evidence" value="ECO:0007669"/>
    <property type="project" value="TreeGrafter"/>
</dbReference>
<evidence type="ECO:0008006" key="4">
    <source>
        <dbReference type="Google" id="ProtNLM"/>
    </source>
</evidence>
<evidence type="ECO:0000256" key="1">
    <source>
        <dbReference type="SAM" id="MobiDB-lite"/>
    </source>
</evidence>
<dbReference type="GO" id="GO:0030332">
    <property type="term" value="F:cyclin binding"/>
    <property type="evidence" value="ECO:0007669"/>
    <property type="project" value="TreeGrafter"/>
</dbReference>
<dbReference type="OrthoDB" id="386949at2759"/>